<comment type="caution">
    <text evidence="2">The sequence shown here is derived from an EMBL/GenBank/DDBJ whole genome shotgun (WGS) entry which is preliminary data.</text>
</comment>
<dbReference type="EMBL" id="BDCR01000003">
    <property type="protein sequence ID" value="GAT62863.1"/>
    <property type="molecule type" value="Genomic_DNA"/>
</dbReference>
<evidence type="ECO:0000313" key="3">
    <source>
        <dbReference type="Proteomes" id="UP000076586"/>
    </source>
</evidence>
<dbReference type="OrthoDB" id="6307329at2"/>
<dbReference type="RefSeq" id="WP_068703554.1">
    <property type="nucleotide sequence ID" value="NZ_BDCR01000003.1"/>
</dbReference>
<dbReference type="GO" id="GO:0016758">
    <property type="term" value="F:hexosyltransferase activity"/>
    <property type="evidence" value="ECO:0007669"/>
    <property type="project" value="UniProtKB-ARBA"/>
</dbReference>
<dbReference type="PANTHER" id="PTHR22916">
    <property type="entry name" value="GLYCOSYLTRANSFERASE"/>
    <property type="match status" value="1"/>
</dbReference>
<reference evidence="3" key="2">
    <citation type="journal article" date="2017" name="Genome Announc.">
        <title>Draft genome sequence of Paludibacter jiangxiensis NM7(T), a propionate-producing fermentative bacterium.</title>
        <authorList>
            <person name="Qiu Y.-L."/>
            <person name="Tourlousse D.M."/>
            <person name="Matsuura N."/>
            <person name="Ohashi A."/>
            <person name="Sekiguchi Y."/>
        </authorList>
    </citation>
    <scope>NUCLEOTIDE SEQUENCE [LARGE SCALE GENOMIC DNA]</scope>
    <source>
        <strain evidence="3">NM7</strain>
    </source>
</reference>
<dbReference type="CDD" id="cd00761">
    <property type="entry name" value="Glyco_tranf_GTA_type"/>
    <property type="match status" value="1"/>
</dbReference>
<keyword evidence="3" id="KW-1185">Reference proteome</keyword>
<organism evidence="2 3">
    <name type="scientific">Paludibacter jiangxiensis</name>
    <dbReference type="NCBI Taxonomy" id="681398"/>
    <lineage>
        <taxon>Bacteria</taxon>
        <taxon>Pseudomonadati</taxon>
        <taxon>Bacteroidota</taxon>
        <taxon>Bacteroidia</taxon>
        <taxon>Bacteroidales</taxon>
        <taxon>Paludibacteraceae</taxon>
        <taxon>Paludibacter</taxon>
    </lineage>
</organism>
<accession>A0A170ZNR0</accession>
<dbReference type="Proteomes" id="UP000076586">
    <property type="component" value="Unassembled WGS sequence"/>
</dbReference>
<reference evidence="3" key="1">
    <citation type="submission" date="2016-04" db="EMBL/GenBank/DDBJ databases">
        <title>Draft genome sequence of Paludibacter jiangxiensis strain NM7.</title>
        <authorList>
            <person name="Qiu Y."/>
            <person name="Matsuura N."/>
            <person name="Ohashi A."/>
            <person name="Tourlousse M.D."/>
            <person name="Sekiguchi Y."/>
        </authorList>
    </citation>
    <scope>NUCLEOTIDE SEQUENCE [LARGE SCALE GENOMIC DNA]</scope>
    <source>
        <strain evidence="3">NM7</strain>
    </source>
</reference>
<dbReference type="InterPro" id="IPR029044">
    <property type="entry name" value="Nucleotide-diphossugar_trans"/>
</dbReference>
<name>A0A170ZNR0_9BACT</name>
<dbReference type="SUPFAM" id="SSF53448">
    <property type="entry name" value="Nucleotide-diphospho-sugar transferases"/>
    <property type="match status" value="1"/>
</dbReference>
<evidence type="ECO:0000313" key="2">
    <source>
        <dbReference type="EMBL" id="GAT62863.1"/>
    </source>
</evidence>
<evidence type="ECO:0000259" key="1">
    <source>
        <dbReference type="Pfam" id="PF00535"/>
    </source>
</evidence>
<protein>
    <submittedName>
        <fullName evidence="2">Glycosyltransferase</fullName>
    </submittedName>
</protein>
<gene>
    <name evidence="2" type="ORF">PJIAN_3174</name>
</gene>
<proteinExistence type="predicted"/>
<dbReference type="STRING" id="681398.PJIAN_3174"/>
<dbReference type="Pfam" id="PF00535">
    <property type="entry name" value="Glycos_transf_2"/>
    <property type="match status" value="1"/>
</dbReference>
<dbReference type="AlphaFoldDB" id="A0A170ZNR0"/>
<sequence>MQISTYPLISIIVPCYNQAQYLPEALDSVLAQTYTNWECIIVNDGSPDNTEEVAKIYCNKDSRFKYIFKENGGLSSARNFGFQFAGGEYLQFLDCDDILSSNKLQLQIEQLREYNFDPYIISVTKHQYFINNDIRHIDVESSTKEIICHDFDFPMDVIIESWEHLTGFCVHTWLWHRTLMSEAGNWDESLCKNEDGEYFSRILSHTKAVKFCRDAVAYYRFNPKSICNTMNPTKEWDQLRSVRLIISKIKKYRYNQEIKDIIYNMYIAYMYPKDLYSEYAKEFKKDILKLGYHFDLIGRGKIYCHLYKIGGKKLADTFYSIKNKIKQRFQN</sequence>
<keyword evidence="2" id="KW-0808">Transferase</keyword>
<dbReference type="Gene3D" id="3.90.550.10">
    <property type="entry name" value="Spore Coat Polysaccharide Biosynthesis Protein SpsA, Chain A"/>
    <property type="match status" value="1"/>
</dbReference>
<dbReference type="InterPro" id="IPR001173">
    <property type="entry name" value="Glyco_trans_2-like"/>
</dbReference>
<feature type="domain" description="Glycosyltransferase 2-like" evidence="1">
    <location>
        <begin position="10"/>
        <end position="139"/>
    </location>
</feature>